<keyword evidence="5 9" id="KW-0812">Transmembrane</keyword>
<feature type="transmembrane region" description="Helical" evidence="9">
    <location>
        <begin position="54"/>
        <end position="73"/>
    </location>
</feature>
<gene>
    <name evidence="11" type="ORF">F8566_07365</name>
</gene>
<proteinExistence type="inferred from homology"/>
<feature type="transmembrane region" description="Helical" evidence="9">
    <location>
        <begin position="221"/>
        <end position="239"/>
    </location>
</feature>
<keyword evidence="4 9" id="KW-1003">Cell membrane</keyword>
<comment type="similarity">
    <text evidence="2 9">Belongs to the ABC-2 integral membrane protein family.</text>
</comment>
<keyword evidence="3 9" id="KW-0813">Transport</keyword>
<reference evidence="11 12" key="1">
    <citation type="submission" date="2019-09" db="EMBL/GenBank/DDBJ databases">
        <title>Actinomadura physcomitrii sp. nov., a novel actinomycete isolated from moss [Physcomitrium sphaericum (Ludw) Fuernr].</title>
        <authorList>
            <person name="Zhuang X."/>
            <person name="Liu C."/>
        </authorList>
    </citation>
    <scope>NUCLEOTIDE SEQUENCE [LARGE SCALE GENOMIC DNA]</scope>
    <source>
        <strain evidence="11 12">HMC1</strain>
    </source>
</reference>
<evidence type="ECO:0000313" key="12">
    <source>
        <dbReference type="Proteomes" id="UP000468735"/>
    </source>
</evidence>
<accession>A0A6H9YUQ4</accession>
<keyword evidence="7 9" id="KW-0472">Membrane</keyword>
<dbReference type="GO" id="GO:0046677">
    <property type="term" value="P:response to antibiotic"/>
    <property type="evidence" value="ECO:0007669"/>
    <property type="project" value="UniProtKB-KW"/>
</dbReference>
<dbReference type="OrthoDB" id="9776218at2"/>
<dbReference type="InterPro" id="IPR047817">
    <property type="entry name" value="ABC2_TM_bact-type"/>
</dbReference>
<name>A0A6H9YUQ4_9ACTN</name>
<keyword evidence="8" id="KW-0046">Antibiotic resistance</keyword>
<keyword evidence="12" id="KW-1185">Reference proteome</keyword>
<dbReference type="AlphaFoldDB" id="A0A6H9YUQ4"/>
<dbReference type="EMBL" id="WBMT01000003">
    <property type="protein sequence ID" value="KAB2350789.1"/>
    <property type="molecule type" value="Genomic_DNA"/>
</dbReference>
<dbReference type="Pfam" id="PF01061">
    <property type="entry name" value="ABC2_membrane"/>
    <property type="match status" value="1"/>
</dbReference>
<evidence type="ECO:0000256" key="8">
    <source>
        <dbReference type="ARBA" id="ARBA00023251"/>
    </source>
</evidence>
<feature type="transmembrane region" description="Helical" evidence="9">
    <location>
        <begin position="21"/>
        <end position="42"/>
    </location>
</feature>
<evidence type="ECO:0000256" key="6">
    <source>
        <dbReference type="ARBA" id="ARBA00022989"/>
    </source>
</evidence>
<evidence type="ECO:0000256" key="1">
    <source>
        <dbReference type="ARBA" id="ARBA00004651"/>
    </source>
</evidence>
<evidence type="ECO:0000256" key="3">
    <source>
        <dbReference type="ARBA" id="ARBA00022448"/>
    </source>
</evidence>
<dbReference type="GO" id="GO:0140359">
    <property type="term" value="F:ABC-type transporter activity"/>
    <property type="evidence" value="ECO:0007669"/>
    <property type="project" value="InterPro"/>
</dbReference>
<protein>
    <recommendedName>
        <fullName evidence="9">Transport permease protein</fullName>
    </recommendedName>
</protein>
<dbReference type="Proteomes" id="UP000468735">
    <property type="component" value="Unassembled WGS sequence"/>
</dbReference>
<dbReference type="InterPro" id="IPR013525">
    <property type="entry name" value="ABC2_TM"/>
</dbReference>
<comment type="subcellular location">
    <subcellularLocation>
        <location evidence="1 9">Cell membrane</location>
        <topology evidence="1 9">Multi-pass membrane protein</topology>
    </subcellularLocation>
</comment>
<evidence type="ECO:0000256" key="9">
    <source>
        <dbReference type="RuleBase" id="RU361157"/>
    </source>
</evidence>
<dbReference type="RefSeq" id="WP_151559188.1">
    <property type="nucleotide sequence ID" value="NZ_WBMT01000003.1"/>
</dbReference>
<organism evidence="11 12">
    <name type="scientific">Actinomadura rudentiformis</name>
    <dbReference type="NCBI Taxonomy" id="359158"/>
    <lineage>
        <taxon>Bacteria</taxon>
        <taxon>Bacillati</taxon>
        <taxon>Actinomycetota</taxon>
        <taxon>Actinomycetes</taxon>
        <taxon>Streptosporangiales</taxon>
        <taxon>Thermomonosporaceae</taxon>
        <taxon>Actinomadura</taxon>
    </lineage>
</organism>
<dbReference type="PANTHER" id="PTHR30294">
    <property type="entry name" value="MEMBRANE COMPONENT OF ABC TRANSPORTER YHHJ-RELATED"/>
    <property type="match status" value="1"/>
</dbReference>
<evidence type="ECO:0000256" key="4">
    <source>
        <dbReference type="ARBA" id="ARBA00022475"/>
    </source>
</evidence>
<dbReference type="PIRSF" id="PIRSF006648">
    <property type="entry name" value="DrrB"/>
    <property type="match status" value="1"/>
</dbReference>
<evidence type="ECO:0000256" key="5">
    <source>
        <dbReference type="ARBA" id="ARBA00022692"/>
    </source>
</evidence>
<keyword evidence="6 9" id="KW-1133">Transmembrane helix</keyword>
<evidence type="ECO:0000256" key="2">
    <source>
        <dbReference type="ARBA" id="ARBA00007783"/>
    </source>
</evidence>
<feature type="transmembrane region" description="Helical" evidence="9">
    <location>
        <begin position="161"/>
        <end position="179"/>
    </location>
</feature>
<comment type="caution">
    <text evidence="11">The sequence shown here is derived from an EMBL/GenBank/DDBJ whole genome shotgun (WGS) entry which is preliminary data.</text>
</comment>
<dbReference type="PROSITE" id="PS51012">
    <property type="entry name" value="ABC_TM2"/>
    <property type="match status" value="1"/>
</dbReference>
<evidence type="ECO:0000259" key="10">
    <source>
        <dbReference type="PROSITE" id="PS51012"/>
    </source>
</evidence>
<evidence type="ECO:0000256" key="7">
    <source>
        <dbReference type="ARBA" id="ARBA00023136"/>
    </source>
</evidence>
<evidence type="ECO:0000313" key="11">
    <source>
        <dbReference type="EMBL" id="KAB2350789.1"/>
    </source>
</evidence>
<dbReference type="PANTHER" id="PTHR30294:SF38">
    <property type="entry name" value="TRANSPORT PERMEASE PROTEIN"/>
    <property type="match status" value="1"/>
</dbReference>
<dbReference type="InterPro" id="IPR051449">
    <property type="entry name" value="ABC-2_transporter_component"/>
</dbReference>
<dbReference type="GO" id="GO:0043190">
    <property type="term" value="C:ATP-binding cassette (ABC) transporter complex"/>
    <property type="evidence" value="ECO:0007669"/>
    <property type="project" value="InterPro"/>
</dbReference>
<sequence>MNLSITLATTQRILAQLRHDHRTIGLIVGVPTLLMILLRYVFDAPALFDRIGPLLLGIFPFVIMFVVTSVATLRERTSGTLERLMTMPTGKLDLLLGYALAFSLVALLQVGVVLAISLTWLGLDLNGSLWSLVVSALLCSVLGVALGLFSSAFARTEFQAVQLMPAFVLPQMLLCGLFVPRDQMVGWLEGISNVLPLSYTVDAMKEVTVSADVTGNLVRDMVVIAGFALLALVFGAATLRRRTP</sequence>
<feature type="domain" description="ABC transmembrane type-2" evidence="10">
    <location>
        <begin position="17"/>
        <end position="242"/>
    </location>
</feature>
<feature type="transmembrane region" description="Helical" evidence="9">
    <location>
        <begin position="94"/>
        <end position="123"/>
    </location>
</feature>
<dbReference type="InterPro" id="IPR000412">
    <property type="entry name" value="ABC_2_transport"/>
</dbReference>
<feature type="transmembrane region" description="Helical" evidence="9">
    <location>
        <begin position="129"/>
        <end position="149"/>
    </location>
</feature>